<keyword evidence="2" id="KW-0472">Membrane</keyword>
<keyword evidence="2" id="KW-1133">Transmembrane helix</keyword>
<dbReference type="Proteomes" id="UP000274920">
    <property type="component" value="Unassembled WGS sequence"/>
</dbReference>
<keyword evidence="1" id="KW-0175">Coiled coil</keyword>
<dbReference type="Pfam" id="PF16173">
    <property type="entry name" value="DUF4874"/>
    <property type="match status" value="1"/>
</dbReference>
<protein>
    <submittedName>
        <fullName evidence="5">DUF4832 domain-containing protein</fullName>
    </submittedName>
</protein>
<gene>
    <name evidence="5" type="ORF">EBB54_01845</name>
</gene>
<feature type="coiled-coil region" evidence="1">
    <location>
        <begin position="53"/>
        <end position="87"/>
    </location>
</feature>
<proteinExistence type="predicted"/>
<evidence type="ECO:0000256" key="1">
    <source>
        <dbReference type="SAM" id="Coils"/>
    </source>
</evidence>
<evidence type="ECO:0000259" key="4">
    <source>
        <dbReference type="Pfam" id="PF16173"/>
    </source>
</evidence>
<keyword evidence="6" id="KW-1185">Reference proteome</keyword>
<feature type="domain" description="DUF4874" evidence="4">
    <location>
        <begin position="132"/>
        <end position="294"/>
    </location>
</feature>
<reference evidence="5" key="1">
    <citation type="submission" date="2018-10" db="EMBL/GenBank/DDBJ databases">
        <title>Schaedlerella arabinophila gen. nov. sp. nov., isolated from the mouse intestinal tract and comparative analysis with the genome of the closely related altered Schaedler flora strain ASF502.</title>
        <authorList>
            <person name="Miyake S."/>
            <person name="Soh M."/>
            <person name="Seedorf H."/>
        </authorList>
    </citation>
    <scope>NUCLEOTIDE SEQUENCE [LARGE SCALE GENOMIC DNA]</scope>
    <source>
        <strain evidence="5">DSM 106076</strain>
    </source>
</reference>
<evidence type="ECO:0000313" key="5">
    <source>
        <dbReference type="EMBL" id="RRK30259.1"/>
    </source>
</evidence>
<organism evidence="5 6">
    <name type="scientific">Schaedlerella arabinosiphila</name>
    <dbReference type="NCBI Taxonomy" id="2044587"/>
    <lineage>
        <taxon>Bacteria</taxon>
        <taxon>Bacillati</taxon>
        <taxon>Bacillota</taxon>
        <taxon>Clostridia</taxon>
        <taxon>Lachnospirales</taxon>
        <taxon>Lachnospiraceae</taxon>
        <taxon>Schaedlerella</taxon>
    </lineage>
</organism>
<dbReference type="Pfam" id="PF16116">
    <property type="entry name" value="DUF4832"/>
    <property type="match status" value="1"/>
</dbReference>
<evidence type="ECO:0000313" key="6">
    <source>
        <dbReference type="Proteomes" id="UP000274920"/>
    </source>
</evidence>
<feature type="transmembrane region" description="Helical" evidence="2">
    <location>
        <begin position="90"/>
        <end position="112"/>
    </location>
</feature>
<keyword evidence="2" id="KW-0812">Transmembrane</keyword>
<dbReference type="InterPro" id="IPR032379">
    <property type="entry name" value="DUF4874"/>
</dbReference>
<accession>A0A426DBT7</accession>
<dbReference type="EMBL" id="RHJS01000002">
    <property type="protein sequence ID" value="RRK30259.1"/>
    <property type="molecule type" value="Genomic_DNA"/>
</dbReference>
<evidence type="ECO:0000259" key="3">
    <source>
        <dbReference type="Pfam" id="PF16116"/>
    </source>
</evidence>
<feature type="domain" description="DUF4832" evidence="3">
    <location>
        <begin position="317"/>
        <end position="537"/>
    </location>
</feature>
<dbReference type="AlphaFoldDB" id="A0A426DBT7"/>
<dbReference type="InterPro" id="IPR032267">
    <property type="entry name" value="DUF4832"/>
</dbReference>
<comment type="caution">
    <text evidence="5">The sequence shown here is derived from an EMBL/GenBank/DDBJ whole genome shotgun (WGS) entry which is preliminary data.</text>
</comment>
<name>A0A426DBT7_9FIRM</name>
<evidence type="ECO:0000256" key="2">
    <source>
        <dbReference type="SAM" id="Phobius"/>
    </source>
</evidence>
<sequence length="557" mass="65444">MSIMKMRTSYAITSDRTRLHCITWRWEWNSMAKRYRIDKNRTNRRKNDLYETGRDWREEYRADRRRIEEYEAKRRKWNRRRVRIQRAKQVLAVCCICAVLLLLGYRLILYLMRERLEVESFSFTESARELRNPNRGFYHLYRFQITEEPEDYKALVQERYQKDTDTELTLVQISLQAYREKEIGERGLENIKELFSALGELDKQLIIRFMYDEDGENELYEPESIEIILTHMEQLGPVLCEAEKDIFVIQGLFTGNWGEMNGTRYSSSEDMRLLAEKLAEVTDQSTYLSVRMPAQWRGILGLDDPAEALATHILAGRLSLFNDGILGSDSDYGTYLTEDFVGIDEYGRWRRAEELDFQRELCRTVPNGGEVINENVLNDFENSAKELAAMHVTYLNTDYDEKVLKKWKDTRVAEEGCFEGMDGYTYMERHLGYRLLIHDTCLKPSKDKKSVYAAVHLKNVGFAPLYKIPKIKLILYSEEEGQLPPMEMSCAVDQLVGGEERDALQMAGVKIAVDELKRGRYEVYFFMEDQDTGRSILMANEEEEEEYGYRIGTIVVR</sequence>